<reference evidence="3" key="1">
    <citation type="journal article" date="2023" name="bioRxiv">
        <title>Scaffold-level genome assemblies of two parasitoid biocontrol wasps reveal the parthenogenesis mechanism and an associated novel virus.</title>
        <authorList>
            <person name="Inwood S."/>
            <person name="Skelly J."/>
            <person name="Guhlin J."/>
            <person name="Harrop T."/>
            <person name="Goldson S."/>
            <person name="Dearden P."/>
        </authorList>
    </citation>
    <scope>NUCLEOTIDE SEQUENCE</scope>
    <source>
        <strain evidence="3">Lincoln</strain>
        <tissue evidence="3">Whole body</tissue>
    </source>
</reference>
<dbReference type="GO" id="GO:0003677">
    <property type="term" value="F:DNA binding"/>
    <property type="evidence" value="ECO:0007669"/>
    <property type="project" value="InterPro"/>
</dbReference>
<dbReference type="InterPro" id="IPR036390">
    <property type="entry name" value="WH_DNA-bd_sf"/>
</dbReference>
<evidence type="ECO:0000313" key="4">
    <source>
        <dbReference type="Proteomes" id="UP001168972"/>
    </source>
</evidence>
<feature type="region of interest" description="Disordered" evidence="1">
    <location>
        <begin position="142"/>
        <end position="186"/>
    </location>
</feature>
<organism evidence="3 4">
    <name type="scientific">Microctonus hyperodae</name>
    <name type="common">Parasitoid wasp</name>
    <dbReference type="NCBI Taxonomy" id="165561"/>
    <lineage>
        <taxon>Eukaryota</taxon>
        <taxon>Metazoa</taxon>
        <taxon>Ecdysozoa</taxon>
        <taxon>Arthropoda</taxon>
        <taxon>Hexapoda</taxon>
        <taxon>Insecta</taxon>
        <taxon>Pterygota</taxon>
        <taxon>Neoptera</taxon>
        <taxon>Endopterygota</taxon>
        <taxon>Hymenoptera</taxon>
        <taxon>Apocrita</taxon>
        <taxon>Ichneumonoidea</taxon>
        <taxon>Braconidae</taxon>
        <taxon>Euphorinae</taxon>
        <taxon>Microctonus</taxon>
    </lineage>
</organism>
<accession>A0AA39G250</accession>
<evidence type="ECO:0000256" key="1">
    <source>
        <dbReference type="SAM" id="MobiDB-lite"/>
    </source>
</evidence>
<dbReference type="AlphaFoldDB" id="A0AA39G250"/>
<evidence type="ECO:0000313" key="3">
    <source>
        <dbReference type="EMBL" id="KAK0180135.1"/>
    </source>
</evidence>
<feature type="domain" description="H15" evidence="2">
    <location>
        <begin position="25"/>
        <end position="92"/>
    </location>
</feature>
<dbReference type="InterPro" id="IPR036388">
    <property type="entry name" value="WH-like_DNA-bd_sf"/>
</dbReference>
<evidence type="ECO:0000259" key="2">
    <source>
        <dbReference type="SMART" id="SM00526"/>
    </source>
</evidence>
<dbReference type="SMART" id="SM00526">
    <property type="entry name" value="H15"/>
    <property type="match status" value="1"/>
</dbReference>
<dbReference type="Pfam" id="PF00538">
    <property type="entry name" value="Linker_histone"/>
    <property type="match status" value="1"/>
</dbReference>
<reference evidence="3" key="2">
    <citation type="submission" date="2023-03" db="EMBL/GenBank/DDBJ databases">
        <authorList>
            <person name="Inwood S.N."/>
            <person name="Skelly J.G."/>
            <person name="Guhlin J."/>
            <person name="Harrop T.W.R."/>
            <person name="Goldson S.G."/>
            <person name="Dearden P.K."/>
        </authorList>
    </citation>
    <scope>NUCLEOTIDE SEQUENCE</scope>
    <source>
        <strain evidence="3">Lincoln</strain>
        <tissue evidence="3">Whole body</tissue>
    </source>
</reference>
<dbReference type="GO" id="GO:0000786">
    <property type="term" value="C:nucleosome"/>
    <property type="evidence" value="ECO:0007669"/>
    <property type="project" value="InterPro"/>
</dbReference>
<sequence length="186" mass="20491">MGKTKGKTQRRMKRVRGARKAKKSQKLKPIKIAALILSAIHDLSESKGSTPNKISGYISYASNLPEHQIKRQVNTALKRGVEYGVLRRYRGHYFLPTGDELDRANRIALRFARLPSSVPSKLLSNLSESTATVIESAVDVNPSLSHQSTNPLANKKSKRAQSVPVSPSPSNISSNKDESLIDSDEE</sequence>
<feature type="compositionally biased region" description="Polar residues" evidence="1">
    <location>
        <begin position="142"/>
        <end position="152"/>
    </location>
</feature>
<dbReference type="InterPro" id="IPR005818">
    <property type="entry name" value="Histone_H1/H5_H15"/>
</dbReference>
<comment type="caution">
    <text evidence="3">The sequence shown here is derived from an EMBL/GenBank/DDBJ whole genome shotgun (WGS) entry which is preliminary data.</text>
</comment>
<proteinExistence type="predicted"/>
<protein>
    <recommendedName>
        <fullName evidence="2">H15 domain-containing protein</fullName>
    </recommendedName>
</protein>
<dbReference type="Proteomes" id="UP001168972">
    <property type="component" value="Unassembled WGS sequence"/>
</dbReference>
<feature type="region of interest" description="Disordered" evidence="1">
    <location>
        <begin position="1"/>
        <end position="25"/>
    </location>
</feature>
<dbReference type="Gene3D" id="1.10.10.10">
    <property type="entry name" value="Winged helix-like DNA-binding domain superfamily/Winged helix DNA-binding domain"/>
    <property type="match status" value="1"/>
</dbReference>
<feature type="compositionally biased region" description="Low complexity" evidence="1">
    <location>
        <begin position="162"/>
        <end position="174"/>
    </location>
</feature>
<dbReference type="SUPFAM" id="SSF46785">
    <property type="entry name" value="Winged helix' DNA-binding domain"/>
    <property type="match status" value="1"/>
</dbReference>
<keyword evidence="4" id="KW-1185">Reference proteome</keyword>
<name>A0AA39G250_MICHY</name>
<gene>
    <name evidence="3" type="ORF">PV327_005807</name>
</gene>
<dbReference type="EMBL" id="JAQQBR010000003">
    <property type="protein sequence ID" value="KAK0180135.1"/>
    <property type="molecule type" value="Genomic_DNA"/>
</dbReference>
<dbReference type="GO" id="GO:0006334">
    <property type="term" value="P:nucleosome assembly"/>
    <property type="evidence" value="ECO:0007669"/>
    <property type="project" value="InterPro"/>
</dbReference>